<dbReference type="STRING" id="915059.NH26_10450"/>
<dbReference type="Gene3D" id="2.60.40.1120">
    <property type="entry name" value="Carboxypeptidase-like, regulatory domain"/>
    <property type="match status" value="1"/>
</dbReference>
<dbReference type="RefSeq" id="WP_044222683.1">
    <property type="nucleotide sequence ID" value="NZ_JRYR02000001.1"/>
</dbReference>
<keyword evidence="7" id="KW-1185">Reference proteome</keyword>
<dbReference type="GO" id="GO:0009279">
    <property type="term" value="C:cell outer membrane"/>
    <property type="evidence" value="ECO:0007669"/>
    <property type="project" value="UniProtKB-SubCell"/>
</dbReference>
<evidence type="ECO:0000256" key="3">
    <source>
        <dbReference type="ARBA" id="ARBA00023237"/>
    </source>
</evidence>
<dbReference type="InterPro" id="IPR036942">
    <property type="entry name" value="Beta-barrel_TonB_sf"/>
</dbReference>
<feature type="domain" description="TonB-dependent receptor plug" evidence="5">
    <location>
        <begin position="128"/>
        <end position="227"/>
    </location>
</feature>
<comment type="subcellular location">
    <subcellularLocation>
        <location evidence="1">Cell outer membrane</location>
    </subcellularLocation>
</comment>
<dbReference type="PANTHER" id="PTHR40980">
    <property type="entry name" value="PLUG DOMAIN-CONTAINING PROTEIN"/>
    <property type="match status" value="1"/>
</dbReference>
<evidence type="ECO:0000256" key="1">
    <source>
        <dbReference type="ARBA" id="ARBA00004442"/>
    </source>
</evidence>
<accession>A0A1S1Z0H8</accession>
<dbReference type="InterPro" id="IPR037066">
    <property type="entry name" value="Plug_dom_sf"/>
</dbReference>
<evidence type="ECO:0000313" key="6">
    <source>
        <dbReference type="EMBL" id="OHX66747.1"/>
    </source>
</evidence>
<dbReference type="OrthoDB" id="9768470at2"/>
<dbReference type="Gene3D" id="2.40.170.20">
    <property type="entry name" value="TonB-dependent receptor, beta-barrel domain"/>
    <property type="match status" value="1"/>
</dbReference>
<evidence type="ECO:0000259" key="5">
    <source>
        <dbReference type="Pfam" id="PF07715"/>
    </source>
</evidence>
<evidence type="ECO:0000256" key="4">
    <source>
        <dbReference type="SAM" id="SignalP"/>
    </source>
</evidence>
<dbReference type="EMBL" id="JRYR02000001">
    <property type="protein sequence ID" value="OHX66747.1"/>
    <property type="molecule type" value="Genomic_DNA"/>
</dbReference>
<sequence>MNKYFISFAIILLTAAATFAQKGIVKGTVKDADTGEEVIGASVSLEGTTTGASSDVFGNFQFAAEAGTYNLVASFIGYKKTTQPITITAGEETVIDLTLAVDAKELEAVVIVGKANTESSGALMVERQKADVMIQAIGAEEMSVKGISDAEDAVANITGVSKVEGQGLFVRGLGDRYNNAFVNGLVVPSTDPGKKVIDLGLFSSDLVRNIDINKTFSPSIYGDFAGATVDIVTKDYPEEGFFNIGLSTGVNSIATGSSFKTFQDGDAEFFGFTGNGRALPDEMLNREVPDSYNNSFSPSYITAGPNLNGKISGGNLYDVGSESQFGFIAAASFGNDYRIEEGVKNTYRAQGTTINSYASKEYIYSTNTTLMGNAFFKINNKNTISFNNIIINESENSVLDLQGKHEEKNNKEAPVFKERNTYRQNMVNIHQLIGDHKFMDNDRLKVTWGAGISMSRSQEPDRRQITYDEIDNTDGKFTGKVFTNSPDDSHRFWSDMSERTLSSRLGLQYGLGNADDNGNFRHNISLGYNGFSKDRDFEWWMSSMVVSGPRPRVDIDNPQPDLDKHFEDGVLSYDPIVRYDTKFNAQMGVNAFYADYSVDIVPNKLKANIGARYEIGHQQVTYKPENTTDPNVADIVNEKNSENLLPSLSLKYSLTEKSNIRLAASKTLIRPMMSELIPFRFTFANGQKIVGNPDLNNSEVYNFDLKYEIFPNAGELFSVGVFAKQIENTIELVTRASAITEFSYVNAGVSQVAGVEMEINKNLGNVFQSGGNWLSRSNVGLNATLLASQTDLSGTDGLFTNEKREMFGASPYMVNANLSHEANIFSQNVQSVFTVTYNTFGDRIVAAGSQGAGDIYERSYGTLNFIFKNKIGEKISLDLTIKNILNPSITLEQEFVNGTTGVVDTYKRGVDAKLGFKYTF</sequence>
<proteinExistence type="predicted"/>
<dbReference type="AlphaFoldDB" id="A0A1S1Z0H8"/>
<dbReference type="Pfam" id="PF13715">
    <property type="entry name" value="CarbopepD_reg_2"/>
    <property type="match status" value="1"/>
</dbReference>
<reference evidence="6 7" key="1">
    <citation type="journal article" date="2012" name="Int. J. Syst. Evol. Microbiol.">
        <title>Flammeovirga pacifica sp. nov., isolated from deep-sea sediment.</title>
        <authorList>
            <person name="Xu H."/>
            <person name="Fu Y."/>
            <person name="Yang N."/>
            <person name="Ding Z."/>
            <person name="Lai Q."/>
            <person name="Zeng R."/>
        </authorList>
    </citation>
    <scope>NUCLEOTIDE SEQUENCE [LARGE SCALE GENOMIC DNA]</scope>
    <source>
        <strain evidence="7">DSM 24597 / LMG 26175 / WPAGA1</strain>
    </source>
</reference>
<feature type="chain" id="PRO_5010236871" description="TonB-dependent receptor plug domain-containing protein" evidence="4">
    <location>
        <begin position="21"/>
        <end position="920"/>
    </location>
</feature>
<dbReference type="SUPFAM" id="SSF56935">
    <property type="entry name" value="Porins"/>
    <property type="match status" value="1"/>
</dbReference>
<dbReference type="Proteomes" id="UP000179797">
    <property type="component" value="Unassembled WGS sequence"/>
</dbReference>
<dbReference type="Pfam" id="PF07715">
    <property type="entry name" value="Plug"/>
    <property type="match status" value="1"/>
</dbReference>
<comment type="caution">
    <text evidence="6">The sequence shown here is derived from an EMBL/GenBank/DDBJ whole genome shotgun (WGS) entry which is preliminary data.</text>
</comment>
<feature type="signal peptide" evidence="4">
    <location>
        <begin position="1"/>
        <end position="20"/>
    </location>
</feature>
<dbReference type="InterPro" id="IPR012910">
    <property type="entry name" value="Plug_dom"/>
</dbReference>
<keyword evidence="4" id="KW-0732">Signal</keyword>
<name>A0A1S1Z0H8_FLAPC</name>
<evidence type="ECO:0000256" key="2">
    <source>
        <dbReference type="ARBA" id="ARBA00023136"/>
    </source>
</evidence>
<evidence type="ECO:0000313" key="7">
    <source>
        <dbReference type="Proteomes" id="UP000179797"/>
    </source>
</evidence>
<gene>
    <name evidence="6" type="ORF">NH26_10450</name>
</gene>
<keyword evidence="3" id="KW-0998">Cell outer membrane</keyword>
<protein>
    <recommendedName>
        <fullName evidence="5">TonB-dependent receptor plug domain-containing protein</fullName>
    </recommendedName>
</protein>
<dbReference type="SUPFAM" id="SSF49464">
    <property type="entry name" value="Carboxypeptidase regulatory domain-like"/>
    <property type="match status" value="1"/>
</dbReference>
<dbReference type="PANTHER" id="PTHR40980:SF5">
    <property type="entry name" value="TONB-DEPENDENT RECEPTOR"/>
    <property type="match status" value="1"/>
</dbReference>
<organism evidence="6 7">
    <name type="scientific">Flammeovirga pacifica</name>
    <dbReference type="NCBI Taxonomy" id="915059"/>
    <lineage>
        <taxon>Bacteria</taxon>
        <taxon>Pseudomonadati</taxon>
        <taxon>Bacteroidota</taxon>
        <taxon>Cytophagia</taxon>
        <taxon>Cytophagales</taxon>
        <taxon>Flammeovirgaceae</taxon>
        <taxon>Flammeovirga</taxon>
    </lineage>
</organism>
<dbReference type="InterPro" id="IPR008969">
    <property type="entry name" value="CarboxyPept-like_regulatory"/>
</dbReference>
<keyword evidence="2" id="KW-0472">Membrane</keyword>
<dbReference type="Gene3D" id="2.170.130.10">
    <property type="entry name" value="TonB-dependent receptor, plug domain"/>
    <property type="match status" value="1"/>
</dbReference>